<feature type="domain" description="Mab-21-like nucleotidyltransferase" evidence="10">
    <location>
        <begin position="326"/>
        <end position="507"/>
    </location>
</feature>
<comment type="caution">
    <text evidence="12">The sequence shown here is derived from an EMBL/GenBank/DDBJ whole genome shotgun (WGS) entry which is preliminary data.</text>
</comment>
<feature type="domain" description="Mab-21-like HhH/H2TH-like" evidence="11">
    <location>
        <begin position="520"/>
        <end position="614"/>
    </location>
</feature>
<feature type="compositionally biased region" description="Polar residues" evidence="9">
    <location>
        <begin position="128"/>
        <end position="140"/>
    </location>
</feature>
<feature type="region of interest" description="Disordered" evidence="9">
    <location>
        <begin position="104"/>
        <end position="140"/>
    </location>
</feature>
<dbReference type="AlphaFoldDB" id="A0AAE0S5C9"/>
<keyword evidence="13" id="KW-1185">Reference proteome</keyword>
<dbReference type="Proteomes" id="UP001195483">
    <property type="component" value="Unassembled WGS sequence"/>
</dbReference>
<keyword evidence="4" id="KW-0548">Nucleotidyltransferase</keyword>
<dbReference type="InterPro" id="IPR024810">
    <property type="entry name" value="MAB21L/cGLR"/>
</dbReference>
<dbReference type="InterPro" id="IPR046903">
    <property type="entry name" value="Mab-21-like_nuc_Trfase"/>
</dbReference>
<dbReference type="InterPro" id="IPR046906">
    <property type="entry name" value="Mab-21_HhH/H2TH-like"/>
</dbReference>
<dbReference type="GO" id="GO:0016779">
    <property type="term" value="F:nucleotidyltransferase activity"/>
    <property type="evidence" value="ECO:0007669"/>
    <property type="project" value="UniProtKB-KW"/>
</dbReference>
<dbReference type="Pfam" id="PF03281">
    <property type="entry name" value="Mab-21"/>
    <property type="match status" value="1"/>
</dbReference>
<keyword evidence="8" id="KW-0460">Magnesium</keyword>
<comment type="cofactor">
    <cofactor evidence="1">
        <name>Mg(2+)</name>
        <dbReference type="ChEBI" id="CHEBI:18420"/>
    </cofactor>
</comment>
<organism evidence="12 13">
    <name type="scientific">Potamilus streckersoni</name>
    <dbReference type="NCBI Taxonomy" id="2493646"/>
    <lineage>
        <taxon>Eukaryota</taxon>
        <taxon>Metazoa</taxon>
        <taxon>Spiralia</taxon>
        <taxon>Lophotrochozoa</taxon>
        <taxon>Mollusca</taxon>
        <taxon>Bivalvia</taxon>
        <taxon>Autobranchia</taxon>
        <taxon>Heteroconchia</taxon>
        <taxon>Palaeoheterodonta</taxon>
        <taxon>Unionida</taxon>
        <taxon>Unionoidea</taxon>
        <taxon>Unionidae</taxon>
        <taxon>Ambleminae</taxon>
        <taxon>Lampsilini</taxon>
        <taxon>Potamilus</taxon>
    </lineage>
</organism>
<dbReference type="Pfam" id="PF20266">
    <property type="entry name" value="Mab-21_C"/>
    <property type="match status" value="1"/>
</dbReference>
<evidence type="ECO:0000256" key="6">
    <source>
        <dbReference type="ARBA" id="ARBA00022741"/>
    </source>
</evidence>
<feature type="region of interest" description="Disordered" evidence="9">
    <location>
        <begin position="182"/>
        <end position="212"/>
    </location>
</feature>
<name>A0AAE0S5C9_9BIVA</name>
<keyword evidence="7" id="KW-0067">ATP-binding</keyword>
<evidence type="ECO:0000256" key="2">
    <source>
        <dbReference type="ARBA" id="ARBA00008307"/>
    </source>
</evidence>
<evidence type="ECO:0000256" key="3">
    <source>
        <dbReference type="ARBA" id="ARBA00022679"/>
    </source>
</evidence>
<evidence type="ECO:0000259" key="11">
    <source>
        <dbReference type="Pfam" id="PF20266"/>
    </source>
</evidence>
<evidence type="ECO:0000256" key="1">
    <source>
        <dbReference type="ARBA" id="ARBA00001946"/>
    </source>
</evidence>
<reference evidence="12" key="1">
    <citation type="journal article" date="2021" name="Genome Biol. Evol.">
        <title>A High-Quality Reference Genome for a Parasitic Bivalve with Doubly Uniparental Inheritance (Bivalvia: Unionida).</title>
        <authorList>
            <person name="Smith C.H."/>
        </authorList>
    </citation>
    <scope>NUCLEOTIDE SEQUENCE</scope>
    <source>
        <strain evidence="12">CHS0354</strain>
    </source>
</reference>
<evidence type="ECO:0000313" key="13">
    <source>
        <dbReference type="Proteomes" id="UP001195483"/>
    </source>
</evidence>
<proteinExistence type="inferred from homology"/>
<evidence type="ECO:0000256" key="4">
    <source>
        <dbReference type="ARBA" id="ARBA00022695"/>
    </source>
</evidence>
<keyword evidence="3" id="KW-0808">Transferase</keyword>
<dbReference type="Gene3D" id="3.30.460.90">
    <property type="match status" value="1"/>
</dbReference>
<feature type="region of interest" description="Disordered" evidence="9">
    <location>
        <begin position="53"/>
        <end position="72"/>
    </location>
</feature>
<evidence type="ECO:0000313" key="12">
    <source>
        <dbReference type="EMBL" id="KAK3585712.1"/>
    </source>
</evidence>
<dbReference type="EMBL" id="JAEAOA010001233">
    <property type="protein sequence ID" value="KAK3585712.1"/>
    <property type="molecule type" value="Genomic_DNA"/>
</dbReference>
<evidence type="ECO:0000256" key="8">
    <source>
        <dbReference type="ARBA" id="ARBA00022842"/>
    </source>
</evidence>
<reference evidence="12" key="2">
    <citation type="journal article" date="2021" name="Genome Biol. Evol.">
        <title>Developing a high-quality reference genome for a parasitic bivalve with doubly uniparental inheritance (Bivalvia: Unionida).</title>
        <authorList>
            <person name="Smith C.H."/>
        </authorList>
    </citation>
    <scope>NUCLEOTIDE SEQUENCE</scope>
    <source>
        <strain evidence="12">CHS0354</strain>
        <tissue evidence="12">Mantle</tissue>
    </source>
</reference>
<evidence type="ECO:0000256" key="7">
    <source>
        <dbReference type="ARBA" id="ARBA00022840"/>
    </source>
</evidence>
<keyword evidence="6" id="KW-0547">Nucleotide-binding</keyword>
<evidence type="ECO:0000256" key="5">
    <source>
        <dbReference type="ARBA" id="ARBA00022723"/>
    </source>
</evidence>
<protein>
    <submittedName>
        <fullName evidence="12">Uncharacterized protein</fullName>
    </submittedName>
</protein>
<comment type="similarity">
    <text evidence="2">Belongs to the mab-21 family.</text>
</comment>
<evidence type="ECO:0000259" key="10">
    <source>
        <dbReference type="Pfam" id="PF03281"/>
    </source>
</evidence>
<sequence length="626" mass="71267">MERNIKEKQLQPCTYCKQGFKQLSKHAPHCKKRPEIEEVEKVFVKLGIEKDHEYHHPSGQTFPAKESQDPDGVKVKEKPREICIGCGNKFINLKKHKPYCKSFYSKTTDSESSPSAERSLESSKAKVSISSLEQTPQRKLMDSASSTEKCKTACPYCGTGYIQLQKHVRACKKNPSYSSDPISIGTNDLHSGSSDLTQQKHNRSKGSERKGNVLERIDSVDFSSSTVDEENAEGTHKNQTDHWDTAFLKSRKTLLTPISINTASLVEIAFSEDPKAELDRLQSGNIIDEVEISKAEEVVKEIESLFLRKLNENSCYKWTIFRTGSYSDETKIKSANEFDFIVSLGIKCSVKFLENPSTLGYCLVVPILELNVPQEISSLMTGVYLDPILVKEMAFKLFEKVILDVDFHKGRPPKRLHRDGGSPAFTIGYSAGGGKEYDIDLVPAIHLDGWPPIVAINNWQPKWRHRHSLQELKKDYFAVARENPNAKTLHQGMLLWRLSFSRTEKMLWLSADSSGSMRTCRKHILKILKGILEDCKYNNGAMMPNLSSFHLRTFMLHQCDQRPDDNDWLETKRRQCLHVCIGELVHILTSRQMSNYYVRGHNVLQNLEDEEIRIFTEALIKASATF</sequence>
<dbReference type="GO" id="GO:0046872">
    <property type="term" value="F:metal ion binding"/>
    <property type="evidence" value="ECO:0007669"/>
    <property type="project" value="UniProtKB-KW"/>
</dbReference>
<feature type="compositionally biased region" description="Polar residues" evidence="9">
    <location>
        <begin position="182"/>
        <end position="199"/>
    </location>
</feature>
<accession>A0AAE0S5C9</accession>
<keyword evidence="5" id="KW-0479">Metal-binding</keyword>
<evidence type="ECO:0000256" key="9">
    <source>
        <dbReference type="SAM" id="MobiDB-lite"/>
    </source>
</evidence>
<dbReference type="GO" id="GO:0005524">
    <property type="term" value="F:ATP binding"/>
    <property type="evidence" value="ECO:0007669"/>
    <property type="project" value="UniProtKB-KW"/>
</dbReference>
<dbReference type="SMART" id="SM01265">
    <property type="entry name" value="Mab-21"/>
    <property type="match status" value="1"/>
</dbReference>
<dbReference type="PANTHER" id="PTHR10656:SF42">
    <property type="entry name" value="CYCLIC GMP-AMP SYNTHASE-LIKE PROTEIN-RELATED"/>
    <property type="match status" value="1"/>
</dbReference>
<reference evidence="12" key="3">
    <citation type="submission" date="2023-05" db="EMBL/GenBank/DDBJ databases">
        <authorList>
            <person name="Smith C.H."/>
        </authorList>
    </citation>
    <scope>NUCLEOTIDE SEQUENCE</scope>
    <source>
        <strain evidence="12">CHS0354</strain>
        <tissue evidence="12">Mantle</tissue>
    </source>
</reference>
<dbReference type="PANTHER" id="PTHR10656">
    <property type="entry name" value="CELL FATE DETERMINING PROTEIN MAB21-RELATED"/>
    <property type="match status" value="1"/>
</dbReference>
<dbReference type="Gene3D" id="1.10.1410.40">
    <property type="match status" value="1"/>
</dbReference>
<gene>
    <name evidence="12" type="ORF">CHS0354_020279</name>
</gene>